<evidence type="ECO:0008006" key="3">
    <source>
        <dbReference type="Google" id="ProtNLM"/>
    </source>
</evidence>
<dbReference type="KEGG" id="min:Minf_1804"/>
<name>B3DXE9_METI4</name>
<dbReference type="OrthoDB" id="3078383at2"/>
<dbReference type="HOGENOM" id="CLU_780608_0_0_0"/>
<gene>
    <name evidence="1" type="ordered locus">Minf_1804</name>
</gene>
<accession>B3DXE9</accession>
<evidence type="ECO:0000313" key="1">
    <source>
        <dbReference type="EMBL" id="ACD83858.1"/>
    </source>
</evidence>
<dbReference type="RefSeq" id="WP_012464140.1">
    <property type="nucleotide sequence ID" value="NC_010794.1"/>
</dbReference>
<protein>
    <recommendedName>
        <fullName evidence="3">DUF3800 domain-containing protein</fullName>
    </recommendedName>
</protein>
<sequence>MSSTSLHRVVIYHDETKDVPKRNFKGHVLLFVPTTLSVESETPLLGTSQEEYFPRELFLTELIRCRQKFDCDGKLHFAEISGQTWNKYDCAYHKAIALAVDALRSKSPQIFSRPLNCKIATIFYPKGADWDIYGGDSRKEQKLRHDETLLRILLKGAGHYLYDDSNRIEVTKIVSDGYPAHRELDEDRVVWRLIYDGSCGKTPLRDYVTFSEDASIVHLPSDHKKYQPDTEEYKHANFLQIADLLLGAIMRSCYVGARPIRMTPKIGDHCNKDHCNKRDVIAQPVKEMLDKRKRGIGFRNSGHYKSFTITQVTFSNDGINFQEVQSVDIQDKDLLQMSLFIDDSVD</sequence>
<dbReference type="Proteomes" id="UP000009149">
    <property type="component" value="Chromosome"/>
</dbReference>
<organism evidence="1 2">
    <name type="scientific">Methylacidiphilum infernorum (isolate V4)</name>
    <name type="common">Methylokorus infernorum (strain V4)</name>
    <dbReference type="NCBI Taxonomy" id="481448"/>
    <lineage>
        <taxon>Bacteria</taxon>
        <taxon>Pseudomonadati</taxon>
        <taxon>Verrucomicrobiota</taxon>
        <taxon>Methylacidiphilae</taxon>
        <taxon>Methylacidiphilales</taxon>
        <taxon>Methylacidiphilaceae</taxon>
        <taxon>Methylacidiphilum (ex Ratnadevi et al. 2023)</taxon>
    </lineage>
</organism>
<dbReference type="AlphaFoldDB" id="B3DXE9"/>
<dbReference type="eggNOG" id="ENOG5032TWT">
    <property type="taxonomic scope" value="Bacteria"/>
</dbReference>
<reference evidence="1 2" key="1">
    <citation type="journal article" date="2008" name="Biol. Direct">
        <title>Complete genome sequence of the extremely acidophilic methanotroph isolate V4, Methylacidiphilum infernorum, a representative of the bacterial phylum Verrucomicrobia.</title>
        <authorList>
            <person name="Hou S."/>
            <person name="Makarova K.S."/>
            <person name="Saw J.H."/>
            <person name="Senin P."/>
            <person name="Ly B.V."/>
            <person name="Zhou Z."/>
            <person name="Ren Y."/>
            <person name="Wang J."/>
            <person name="Galperin M.Y."/>
            <person name="Omelchenko M.V."/>
            <person name="Wolf Y.I."/>
            <person name="Yutin N."/>
            <person name="Koonin E.V."/>
            <person name="Stott M.B."/>
            <person name="Mountain B.W."/>
            <person name="Crowe M.A."/>
            <person name="Smirnova A.V."/>
            <person name="Dunfield P.F."/>
            <person name="Feng L."/>
            <person name="Wang L."/>
            <person name="Alam M."/>
        </authorList>
    </citation>
    <scope>NUCLEOTIDE SEQUENCE [LARGE SCALE GENOMIC DNA]</scope>
    <source>
        <strain evidence="2">Isolate V4</strain>
    </source>
</reference>
<evidence type="ECO:0000313" key="2">
    <source>
        <dbReference type="Proteomes" id="UP000009149"/>
    </source>
</evidence>
<dbReference type="EMBL" id="CP000975">
    <property type="protein sequence ID" value="ACD83858.1"/>
    <property type="molecule type" value="Genomic_DNA"/>
</dbReference>
<proteinExistence type="predicted"/>